<dbReference type="EMBL" id="LSDG01000002">
    <property type="protein sequence ID" value="KXB68375.1"/>
    <property type="molecule type" value="Genomic_DNA"/>
</dbReference>
<evidence type="ECO:0000256" key="4">
    <source>
        <dbReference type="ARBA" id="ARBA00023125"/>
    </source>
</evidence>
<dbReference type="FunFam" id="3.40.50.2300:FF:000001">
    <property type="entry name" value="DNA-binding response regulator PhoB"/>
    <property type="match status" value="1"/>
</dbReference>
<keyword evidence="4 7" id="KW-0238">DNA-binding</keyword>
<dbReference type="SMART" id="SM00448">
    <property type="entry name" value="REC"/>
    <property type="match status" value="1"/>
</dbReference>
<sequence length="231" mass="26240">MQYNVLVCDDEVDIVSAIKIYLEAEGYKVFEAYNGLEAIDIMENEDIHLILMDLMMPKMDGMSAIVKIRETSNIPIIILSAKSEITDKIIGLNMGADDYIIKPFNAVELIARVNSGIRRYTSLGAAEIDDGNYTGGRITLDDHAKEVRVDGKIANLTPHEYKILRLLIRNKGRVFSSDEIYEIVWEESAHDVKKVISVHISHLRDKVEINPRKPDYIKSVYGMGYKFEDLD</sequence>
<feature type="domain" description="Response regulatory" evidence="8">
    <location>
        <begin position="4"/>
        <end position="117"/>
    </location>
</feature>
<keyword evidence="2" id="KW-0902">Two-component regulatory system</keyword>
<dbReference type="InterPro" id="IPR036388">
    <property type="entry name" value="WH-like_DNA-bd_sf"/>
</dbReference>
<organism evidence="10 11">
    <name type="scientific">Aedoeadaptatus coxii</name>
    <dbReference type="NCBI Taxonomy" id="755172"/>
    <lineage>
        <taxon>Bacteria</taxon>
        <taxon>Bacillati</taxon>
        <taxon>Bacillota</taxon>
        <taxon>Tissierellia</taxon>
        <taxon>Tissierellales</taxon>
        <taxon>Peptoniphilaceae</taxon>
        <taxon>Aedoeadaptatus</taxon>
    </lineage>
</organism>
<dbReference type="PROSITE" id="PS51755">
    <property type="entry name" value="OMPR_PHOB"/>
    <property type="match status" value="1"/>
</dbReference>
<dbReference type="Pfam" id="PF00486">
    <property type="entry name" value="Trans_reg_C"/>
    <property type="match status" value="1"/>
</dbReference>
<evidence type="ECO:0000256" key="2">
    <source>
        <dbReference type="ARBA" id="ARBA00023012"/>
    </source>
</evidence>
<keyword evidence="5" id="KW-0804">Transcription</keyword>
<gene>
    <name evidence="10" type="ORF">HMPREF1863_00087</name>
</gene>
<dbReference type="GO" id="GO:0006355">
    <property type="term" value="P:regulation of DNA-templated transcription"/>
    <property type="evidence" value="ECO:0007669"/>
    <property type="project" value="InterPro"/>
</dbReference>
<dbReference type="PATRIC" id="fig|755172.3.peg.83"/>
<evidence type="ECO:0000259" key="9">
    <source>
        <dbReference type="PROSITE" id="PS51755"/>
    </source>
</evidence>
<dbReference type="CDD" id="cd00383">
    <property type="entry name" value="trans_reg_C"/>
    <property type="match status" value="1"/>
</dbReference>
<dbReference type="GO" id="GO:0032993">
    <property type="term" value="C:protein-DNA complex"/>
    <property type="evidence" value="ECO:0007669"/>
    <property type="project" value="TreeGrafter"/>
</dbReference>
<evidence type="ECO:0000313" key="10">
    <source>
        <dbReference type="EMBL" id="KXB68375.1"/>
    </source>
</evidence>
<dbReference type="Gene3D" id="1.10.10.10">
    <property type="entry name" value="Winged helix-like DNA-binding domain superfamily/Winged helix DNA-binding domain"/>
    <property type="match status" value="1"/>
</dbReference>
<dbReference type="InterPro" id="IPR001867">
    <property type="entry name" value="OmpR/PhoB-type_DNA-bd"/>
</dbReference>
<keyword evidence="3" id="KW-0805">Transcription regulation</keyword>
<feature type="DNA-binding region" description="OmpR/PhoB-type" evidence="7">
    <location>
        <begin position="129"/>
        <end position="229"/>
    </location>
</feature>
<dbReference type="InterPro" id="IPR039420">
    <property type="entry name" value="WalR-like"/>
</dbReference>
<dbReference type="RefSeq" id="WP_068366091.1">
    <property type="nucleotide sequence ID" value="NZ_CAIJCT010000006.1"/>
</dbReference>
<evidence type="ECO:0000256" key="6">
    <source>
        <dbReference type="PROSITE-ProRule" id="PRU00169"/>
    </source>
</evidence>
<dbReference type="OrthoDB" id="9790454at2"/>
<dbReference type="InterPro" id="IPR001789">
    <property type="entry name" value="Sig_transdc_resp-reg_receiver"/>
</dbReference>
<name>A0A134AL07_9FIRM</name>
<dbReference type="AlphaFoldDB" id="A0A134AL07"/>
<protein>
    <submittedName>
        <fullName evidence="10">Response regulator receiver domain protein</fullName>
    </submittedName>
</protein>
<dbReference type="FunFam" id="1.10.10.10:FF:000018">
    <property type="entry name" value="DNA-binding response regulator ResD"/>
    <property type="match status" value="1"/>
</dbReference>
<dbReference type="GO" id="GO:0000156">
    <property type="term" value="F:phosphorelay response regulator activity"/>
    <property type="evidence" value="ECO:0007669"/>
    <property type="project" value="TreeGrafter"/>
</dbReference>
<feature type="domain" description="OmpR/PhoB-type" evidence="9">
    <location>
        <begin position="129"/>
        <end position="229"/>
    </location>
</feature>
<proteinExistence type="predicted"/>
<dbReference type="InterPro" id="IPR011006">
    <property type="entry name" value="CheY-like_superfamily"/>
</dbReference>
<evidence type="ECO:0000313" key="11">
    <source>
        <dbReference type="Proteomes" id="UP000070442"/>
    </source>
</evidence>
<dbReference type="STRING" id="755172.HMPREF1863_00087"/>
<dbReference type="CDD" id="cd17574">
    <property type="entry name" value="REC_OmpR"/>
    <property type="match status" value="1"/>
</dbReference>
<dbReference type="Gene3D" id="3.40.50.2300">
    <property type="match status" value="1"/>
</dbReference>
<dbReference type="Proteomes" id="UP000070442">
    <property type="component" value="Unassembled WGS sequence"/>
</dbReference>
<dbReference type="GO" id="GO:0000976">
    <property type="term" value="F:transcription cis-regulatory region binding"/>
    <property type="evidence" value="ECO:0007669"/>
    <property type="project" value="TreeGrafter"/>
</dbReference>
<evidence type="ECO:0000256" key="1">
    <source>
        <dbReference type="ARBA" id="ARBA00022553"/>
    </source>
</evidence>
<evidence type="ECO:0000259" key="8">
    <source>
        <dbReference type="PROSITE" id="PS50110"/>
    </source>
</evidence>
<comment type="caution">
    <text evidence="10">The sequence shown here is derived from an EMBL/GenBank/DDBJ whole genome shotgun (WGS) entry which is preliminary data.</text>
</comment>
<dbReference type="PANTHER" id="PTHR48111">
    <property type="entry name" value="REGULATOR OF RPOS"/>
    <property type="match status" value="1"/>
</dbReference>
<dbReference type="SMART" id="SM00862">
    <property type="entry name" value="Trans_reg_C"/>
    <property type="match status" value="1"/>
</dbReference>
<accession>A0A134AL07</accession>
<dbReference type="PROSITE" id="PS50110">
    <property type="entry name" value="RESPONSE_REGULATORY"/>
    <property type="match status" value="1"/>
</dbReference>
<keyword evidence="11" id="KW-1185">Reference proteome</keyword>
<dbReference type="GO" id="GO:0005829">
    <property type="term" value="C:cytosol"/>
    <property type="evidence" value="ECO:0007669"/>
    <property type="project" value="TreeGrafter"/>
</dbReference>
<dbReference type="SUPFAM" id="SSF52172">
    <property type="entry name" value="CheY-like"/>
    <property type="match status" value="1"/>
</dbReference>
<dbReference type="Pfam" id="PF00072">
    <property type="entry name" value="Response_reg"/>
    <property type="match status" value="1"/>
</dbReference>
<keyword evidence="1 6" id="KW-0597">Phosphoprotein</keyword>
<dbReference type="PANTHER" id="PTHR48111:SF2">
    <property type="entry name" value="RESPONSE REGULATOR SAER"/>
    <property type="match status" value="1"/>
</dbReference>
<dbReference type="Gene3D" id="6.10.250.690">
    <property type="match status" value="1"/>
</dbReference>
<evidence type="ECO:0000256" key="7">
    <source>
        <dbReference type="PROSITE-ProRule" id="PRU01091"/>
    </source>
</evidence>
<evidence type="ECO:0000256" key="5">
    <source>
        <dbReference type="ARBA" id="ARBA00023163"/>
    </source>
</evidence>
<feature type="modified residue" description="4-aspartylphosphate" evidence="6">
    <location>
        <position position="53"/>
    </location>
</feature>
<reference evidence="11" key="1">
    <citation type="submission" date="2016-01" db="EMBL/GenBank/DDBJ databases">
        <authorList>
            <person name="Mitreva M."/>
            <person name="Pepin K.H."/>
            <person name="Mihindukulasuriya K.A."/>
            <person name="Fulton R."/>
            <person name="Fronick C."/>
            <person name="O'Laughlin M."/>
            <person name="Miner T."/>
            <person name="Herter B."/>
            <person name="Rosa B.A."/>
            <person name="Cordes M."/>
            <person name="Tomlinson C."/>
            <person name="Wollam A."/>
            <person name="Palsikar V.B."/>
            <person name="Mardis E.R."/>
            <person name="Wilson R.K."/>
        </authorList>
    </citation>
    <scope>NUCLEOTIDE SEQUENCE [LARGE SCALE GENOMIC DNA]</scope>
    <source>
        <strain evidence="11">DNF00729</strain>
    </source>
</reference>
<evidence type="ECO:0000256" key="3">
    <source>
        <dbReference type="ARBA" id="ARBA00023015"/>
    </source>
</evidence>